<evidence type="ECO:0000256" key="1">
    <source>
        <dbReference type="ARBA" id="ARBA00005750"/>
    </source>
</evidence>
<comment type="similarity">
    <text evidence="1">Belongs to the metallo-dependent hydrolases superfamily. CpsB/CapC family.</text>
</comment>
<dbReference type="GO" id="GO:0030145">
    <property type="term" value="F:manganese ion binding"/>
    <property type="evidence" value="ECO:0007669"/>
    <property type="project" value="InterPro"/>
</dbReference>
<dbReference type="Gene3D" id="3.20.20.140">
    <property type="entry name" value="Metal-dependent hydrolases"/>
    <property type="match status" value="1"/>
</dbReference>
<dbReference type="PANTHER" id="PTHR39181">
    <property type="entry name" value="TYROSINE-PROTEIN PHOSPHATASE YWQE"/>
    <property type="match status" value="1"/>
</dbReference>
<accession>A0A6N9NMY1</accession>
<dbReference type="AlphaFoldDB" id="A0A6N9NMY1"/>
<organism evidence="5 6">
    <name type="scientific">Acidiluteibacter ferrifornacis</name>
    <dbReference type="NCBI Taxonomy" id="2692424"/>
    <lineage>
        <taxon>Bacteria</taxon>
        <taxon>Pseudomonadati</taxon>
        <taxon>Bacteroidota</taxon>
        <taxon>Flavobacteriia</taxon>
        <taxon>Flavobacteriales</taxon>
        <taxon>Cryomorphaceae</taxon>
        <taxon>Acidiluteibacter</taxon>
    </lineage>
</organism>
<evidence type="ECO:0000256" key="3">
    <source>
        <dbReference type="ARBA" id="ARBA00022801"/>
    </source>
</evidence>
<name>A0A6N9NMY1_9FLAO</name>
<protein>
    <recommendedName>
        <fullName evidence="2">protein-tyrosine-phosphatase</fullName>
        <ecNumber evidence="2">3.1.3.48</ecNumber>
    </recommendedName>
</protein>
<dbReference type="EC" id="3.1.3.48" evidence="2"/>
<dbReference type="InterPro" id="IPR016195">
    <property type="entry name" value="Pol/histidinol_Pase-like"/>
</dbReference>
<sequence length="249" mass="28487">MGLFSKLFKKKEKLIEPADLSVLQTDFHSHIIPGIDDGAQTIEDSIDLIKGLMELGFKKIITTPHCMVDYYRNTPEIINEGLAKVQAEIKKQNLNVVLEAAAEYYVDDDFERKINAGEILTFGNNYVLFELPFLSEPPNLAQVVFSLQSMGYRPILAHPERYGFYYNDFEKYQDFVDRGVYLQVNLMSLMGHYSPETKKVAEKLIERGLVSFIGSDLHNVRQLELLKLATKFPHLHQLLDSGKLKNAEL</sequence>
<keyword evidence="6" id="KW-1185">Reference proteome</keyword>
<evidence type="ECO:0000313" key="6">
    <source>
        <dbReference type="Proteomes" id="UP000470771"/>
    </source>
</evidence>
<evidence type="ECO:0000256" key="4">
    <source>
        <dbReference type="ARBA" id="ARBA00051722"/>
    </source>
</evidence>
<dbReference type="PANTHER" id="PTHR39181:SF1">
    <property type="entry name" value="TYROSINE-PROTEIN PHOSPHATASE YWQE"/>
    <property type="match status" value="1"/>
</dbReference>
<dbReference type="SUPFAM" id="SSF89550">
    <property type="entry name" value="PHP domain-like"/>
    <property type="match status" value="1"/>
</dbReference>
<comment type="catalytic activity">
    <reaction evidence="4">
        <text>O-phospho-L-tyrosyl-[protein] + H2O = L-tyrosyl-[protein] + phosphate</text>
        <dbReference type="Rhea" id="RHEA:10684"/>
        <dbReference type="Rhea" id="RHEA-COMP:10136"/>
        <dbReference type="Rhea" id="RHEA-COMP:20101"/>
        <dbReference type="ChEBI" id="CHEBI:15377"/>
        <dbReference type="ChEBI" id="CHEBI:43474"/>
        <dbReference type="ChEBI" id="CHEBI:46858"/>
        <dbReference type="ChEBI" id="CHEBI:61978"/>
        <dbReference type="EC" id="3.1.3.48"/>
    </reaction>
</comment>
<comment type="caution">
    <text evidence="5">The sequence shown here is derived from an EMBL/GenBank/DDBJ whole genome shotgun (WGS) entry which is preliminary data.</text>
</comment>
<proteinExistence type="inferred from homology"/>
<gene>
    <name evidence="5" type="ORF">GQN54_10615</name>
</gene>
<dbReference type="EMBL" id="WWNE01000008">
    <property type="protein sequence ID" value="NBG66570.1"/>
    <property type="molecule type" value="Genomic_DNA"/>
</dbReference>
<dbReference type="Pfam" id="PF19567">
    <property type="entry name" value="CpsB_CapC"/>
    <property type="match status" value="1"/>
</dbReference>
<dbReference type="GO" id="GO:0004725">
    <property type="term" value="F:protein tyrosine phosphatase activity"/>
    <property type="evidence" value="ECO:0007669"/>
    <property type="project" value="UniProtKB-EC"/>
</dbReference>
<dbReference type="RefSeq" id="WP_160633527.1">
    <property type="nucleotide sequence ID" value="NZ_WWNE01000008.1"/>
</dbReference>
<dbReference type="Proteomes" id="UP000470771">
    <property type="component" value="Unassembled WGS sequence"/>
</dbReference>
<reference evidence="5 6" key="1">
    <citation type="submission" date="2019-12" db="EMBL/GenBank/DDBJ databases">
        <authorList>
            <person name="Zhao J."/>
        </authorList>
    </citation>
    <scope>NUCLEOTIDE SEQUENCE [LARGE SCALE GENOMIC DNA]</scope>
    <source>
        <strain evidence="5 6">S-15</strain>
    </source>
</reference>
<evidence type="ECO:0000256" key="2">
    <source>
        <dbReference type="ARBA" id="ARBA00013064"/>
    </source>
</evidence>
<keyword evidence="3" id="KW-0378">Hydrolase</keyword>
<evidence type="ECO:0000313" key="5">
    <source>
        <dbReference type="EMBL" id="NBG66570.1"/>
    </source>
</evidence>
<dbReference type="InterPro" id="IPR016667">
    <property type="entry name" value="Caps_polysacc_synth_CpsB/CapC"/>
</dbReference>